<dbReference type="GO" id="GO:0016780">
    <property type="term" value="F:phosphotransferase activity, for other substituted phosphate groups"/>
    <property type="evidence" value="ECO:0007669"/>
    <property type="project" value="TreeGrafter"/>
</dbReference>
<evidence type="ECO:0000313" key="9">
    <source>
        <dbReference type="EMBL" id="TQJ09177.1"/>
    </source>
</evidence>
<feature type="transmembrane region" description="Helical" evidence="7">
    <location>
        <begin position="138"/>
        <end position="157"/>
    </location>
</feature>
<reference evidence="9 10" key="1">
    <citation type="submission" date="2019-06" db="EMBL/GenBank/DDBJ databases">
        <title>Sequencing the genomes of 1000 actinobacteria strains.</title>
        <authorList>
            <person name="Klenk H.-P."/>
        </authorList>
    </citation>
    <scope>NUCLEOTIDE SEQUENCE [LARGE SCALE GENOMIC DNA]</scope>
    <source>
        <strain evidence="9 10">DSM 18607</strain>
    </source>
</reference>
<keyword evidence="5 7" id="KW-1133">Transmembrane helix</keyword>
<dbReference type="GO" id="GO:0016020">
    <property type="term" value="C:membrane"/>
    <property type="evidence" value="ECO:0007669"/>
    <property type="project" value="UniProtKB-SubCell"/>
</dbReference>
<accession>A0A542E1G6</accession>
<comment type="subcellular location">
    <subcellularLocation>
        <location evidence="1">Membrane</location>
        <topology evidence="1">Multi-pass membrane protein</topology>
    </subcellularLocation>
</comment>
<keyword evidence="4 7" id="KW-0812">Transmembrane</keyword>
<dbReference type="Pfam" id="PF02397">
    <property type="entry name" value="Bac_transf"/>
    <property type="match status" value="1"/>
</dbReference>
<evidence type="ECO:0000256" key="5">
    <source>
        <dbReference type="ARBA" id="ARBA00022989"/>
    </source>
</evidence>
<comment type="similarity">
    <text evidence="2">Belongs to the bacterial sugar transferase family.</text>
</comment>
<evidence type="ECO:0000259" key="8">
    <source>
        <dbReference type="Pfam" id="PF02397"/>
    </source>
</evidence>
<organism evidence="9 10">
    <name type="scientific">Lapillicoccus jejuensis</name>
    <dbReference type="NCBI Taxonomy" id="402171"/>
    <lineage>
        <taxon>Bacteria</taxon>
        <taxon>Bacillati</taxon>
        <taxon>Actinomycetota</taxon>
        <taxon>Actinomycetes</taxon>
        <taxon>Micrococcales</taxon>
        <taxon>Intrasporangiaceae</taxon>
        <taxon>Lapillicoccus</taxon>
    </lineage>
</organism>
<dbReference type="RefSeq" id="WP_246061173.1">
    <property type="nucleotide sequence ID" value="NZ_BAAAPR010000005.1"/>
</dbReference>
<dbReference type="NCBIfam" id="TIGR03025">
    <property type="entry name" value="EPS_sugtrans"/>
    <property type="match status" value="1"/>
</dbReference>
<gene>
    <name evidence="9" type="ORF">FB458_2285</name>
</gene>
<dbReference type="PANTHER" id="PTHR30576">
    <property type="entry name" value="COLANIC BIOSYNTHESIS UDP-GLUCOSE LIPID CARRIER TRANSFERASE"/>
    <property type="match status" value="1"/>
</dbReference>
<evidence type="ECO:0000256" key="3">
    <source>
        <dbReference type="ARBA" id="ARBA00022679"/>
    </source>
</evidence>
<keyword evidence="10" id="KW-1185">Reference proteome</keyword>
<name>A0A542E1G6_9MICO</name>
<feature type="transmembrane region" description="Helical" evidence="7">
    <location>
        <begin position="73"/>
        <end position="94"/>
    </location>
</feature>
<dbReference type="PANTHER" id="PTHR30576:SF10">
    <property type="entry name" value="SLL5057 PROTEIN"/>
    <property type="match status" value="1"/>
</dbReference>
<evidence type="ECO:0000256" key="6">
    <source>
        <dbReference type="ARBA" id="ARBA00023136"/>
    </source>
</evidence>
<dbReference type="InterPro" id="IPR017475">
    <property type="entry name" value="EPS_sugar_tfrase"/>
</dbReference>
<evidence type="ECO:0000256" key="2">
    <source>
        <dbReference type="ARBA" id="ARBA00006464"/>
    </source>
</evidence>
<sequence length="503" mass="54211">MTEYVGTYHQGVPVDDELTVTREASPGRARPWGERRRPRKWVSGYRTRVLAADLVSAAVVAAVVALATPSQGSLGRILVLGVTPLVWVLALGLVQTYSEAHIGAGTAEYRAVGQAGLLVASTVGLLFFVTDVRVPRAVLVPLVPATVLASIVVHWALRRDLLARRERGACLHDTVVVGRADSVEALIREIVSAPEAGMRIVAACVSGLDDPAHREMTEIEGVPVFGPPESALAAVDAYGAEVVAVSSHPDLVGAPLRRLGWALAERQVDLVVAPGIVEVAGPRLSLRPAAGVSLLHVERPLDSGARVVAKRVADALMTAGILVVALPVMAVIALLVKLTSAGPVFYLQERVGTRGERFRMVKFRTMVVNADALVSSMAGGHDVNAVLFKQRDDPRITSVGKILRKYSLDELPQLFNVLAGQMSLVGPRPPLPREVDAYEPDAVQRLRVRPGMTGLWQISGRSDLSWEQSLRLDLWYVDNWSLVLDLQILVRTVKAVIRHTGAY</sequence>
<feature type="transmembrane region" description="Helical" evidence="7">
    <location>
        <begin position="45"/>
        <end position="67"/>
    </location>
</feature>
<dbReference type="Gene3D" id="3.40.50.720">
    <property type="entry name" value="NAD(P)-binding Rossmann-like Domain"/>
    <property type="match status" value="1"/>
</dbReference>
<feature type="transmembrane region" description="Helical" evidence="7">
    <location>
        <begin position="115"/>
        <end position="132"/>
    </location>
</feature>
<keyword evidence="3 9" id="KW-0808">Transferase</keyword>
<proteinExistence type="inferred from homology"/>
<keyword evidence="6 7" id="KW-0472">Membrane</keyword>
<dbReference type="AlphaFoldDB" id="A0A542E1G6"/>
<feature type="domain" description="Bacterial sugar transferase" evidence="8">
    <location>
        <begin position="310"/>
        <end position="497"/>
    </location>
</feature>
<evidence type="ECO:0000256" key="4">
    <source>
        <dbReference type="ARBA" id="ARBA00022692"/>
    </source>
</evidence>
<dbReference type="Proteomes" id="UP000317893">
    <property type="component" value="Unassembled WGS sequence"/>
</dbReference>
<dbReference type="InterPro" id="IPR003362">
    <property type="entry name" value="Bact_transf"/>
</dbReference>
<dbReference type="EMBL" id="VFMN01000001">
    <property type="protein sequence ID" value="TQJ09177.1"/>
    <property type="molecule type" value="Genomic_DNA"/>
</dbReference>
<feature type="transmembrane region" description="Helical" evidence="7">
    <location>
        <begin position="315"/>
        <end position="336"/>
    </location>
</feature>
<evidence type="ECO:0000313" key="10">
    <source>
        <dbReference type="Proteomes" id="UP000317893"/>
    </source>
</evidence>
<evidence type="ECO:0000256" key="7">
    <source>
        <dbReference type="SAM" id="Phobius"/>
    </source>
</evidence>
<protein>
    <submittedName>
        <fullName evidence="9">Undecaprenyl-phosphate galactose phosphotransferase WbaP/exopolysaccharide biosynthesis polyprenyl glycosylphosphotransferase</fullName>
    </submittedName>
</protein>
<evidence type="ECO:0000256" key="1">
    <source>
        <dbReference type="ARBA" id="ARBA00004141"/>
    </source>
</evidence>
<comment type="caution">
    <text evidence="9">The sequence shown here is derived from an EMBL/GenBank/DDBJ whole genome shotgun (WGS) entry which is preliminary data.</text>
</comment>